<keyword evidence="3" id="KW-0731">Sigma factor</keyword>
<evidence type="ECO:0000256" key="4">
    <source>
        <dbReference type="ARBA" id="ARBA00023163"/>
    </source>
</evidence>
<evidence type="ECO:0000313" key="7">
    <source>
        <dbReference type="EMBL" id="MFC4362441.1"/>
    </source>
</evidence>
<dbReference type="PANTHER" id="PTHR43133:SF53">
    <property type="entry name" value="ECF RNA POLYMERASE SIGMA-E FACTOR"/>
    <property type="match status" value="1"/>
</dbReference>
<dbReference type="Gene3D" id="1.10.10.10">
    <property type="entry name" value="Winged helix-like DNA-binding domain superfamily/Winged helix DNA-binding domain"/>
    <property type="match status" value="1"/>
</dbReference>
<dbReference type="InterPro" id="IPR013249">
    <property type="entry name" value="RNA_pol_sigma70_r4_t2"/>
</dbReference>
<dbReference type="RefSeq" id="WP_290260518.1">
    <property type="nucleotide sequence ID" value="NZ_JAUFQG010000004.1"/>
</dbReference>
<dbReference type="Pfam" id="PF04542">
    <property type="entry name" value="Sigma70_r2"/>
    <property type="match status" value="1"/>
</dbReference>
<comment type="caution">
    <text evidence="7">The sequence shown here is derived from an EMBL/GenBank/DDBJ whole genome shotgun (WGS) entry which is preliminary data.</text>
</comment>
<dbReference type="InterPro" id="IPR014284">
    <property type="entry name" value="RNA_pol_sigma-70_dom"/>
</dbReference>
<protein>
    <submittedName>
        <fullName evidence="7">RNA polymerase sigma factor</fullName>
    </submittedName>
</protein>
<keyword evidence="4" id="KW-0804">Transcription</keyword>
<dbReference type="SUPFAM" id="SSF88659">
    <property type="entry name" value="Sigma3 and sigma4 domains of RNA polymerase sigma factors"/>
    <property type="match status" value="1"/>
</dbReference>
<dbReference type="Gene3D" id="1.10.1740.10">
    <property type="match status" value="1"/>
</dbReference>
<feature type="domain" description="RNA polymerase sigma factor 70 region 4 type 2" evidence="6">
    <location>
        <begin position="134"/>
        <end position="185"/>
    </location>
</feature>
<dbReference type="NCBIfam" id="TIGR02937">
    <property type="entry name" value="sigma70-ECF"/>
    <property type="match status" value="1"/>
</dbReference>
<dbReference type="InterPro" id="IPR039425">
    <property type="entry name" value="RNA_pol_sigma-70-like"/>
</dbReference>
<dbReference type="InterPro" id="IPR036388">
    <property type="entry name" value="WH-like_DNA-bd_sf"/>
</dbReference>
<dbReference type="PANTHER" id="PTHR43133">
    <property type="entry name" value="RNA POLYMERASE ECF-TYPE SIGMA FACTO"/>
    <property type="match status" value="1"/>
</dbReference>
<dbReference type="Pfam" id="PF08281">
    <property type="entry name" value="Sigma70_r4_2"/>
    <property type="match status" value="1"/>
</dbReference>
<dbReference type="InterPro" id="IPR013324">
    <property type="entry name" value="RNA_pol_sigma_r3/r4-like"/>
</dbReference>
<dbReference type="CDD" id="cd06171">
    <property type="entry name" value="Sigma70_r4"/>
    <property type="match status" value="1"/>
</dbReference>
<comment type="similarity">
    <text evidence="1">Belongs to the sigma-70 factor family. ECF subfamily.</text>
</comment>
<dbReference type="EMBL" id="JBHSCX010000006">
    <property type="protein sequence ID" value="MFC4362441.1"/>
    <property type="molecule type" value="Genomic_DNA"/>
</dbReference>
<dbReference type="Proteomes" id="UP001595840">
    <property type="component" value="Unassembled WGS sequence"/>
</dbReference>
<keyword evidence="2" id="KW-0805">Transcription regulation</keyword>
<evidence type="ECO:0000256" key="3">
    <source>
        <dbReference type="ARBA" id="ARBA00023082"/>
    </source>
</evidence>
<evidence type="ECO:0000256" key="2">
    <source>
        <dbReference type="ARBA" id="ARBA00023015"/>
    </source>
</evidence>
<keyword evidence="8" id="KW-1185">Reference proteome</keyword>
<gene>
    <name evidence="7" type="ORF">ACFOX3_09010</name>
</gene>
<feature type="domain" description="RNA polymerase sigma-70 region 2" evidence="5">
    <location>
        <begin position="19"/>
        <end position="85"/>
    </location>
</feature>
<organism evidence="7 8">
    <name type="scientific">Simiduia curdlanivorans</name>
    <dbReference type="NCBI Taxonomy" id="1492769"/>
    <lineage>
        <taxon>Bacteria</taxon>
        <taxon>Pseudomonadati</taxon>
        <taxon>Pseudomonadota</taxon>
        <taxon>Gammaproteobacteria</taxon>
        <taxon>Cellvibrionales</taxon>
        <taxon>Cellvibrionaceae</taxon>
        <taxon>Simiduia</taxon>
    </lineage>
</organism>
<sequence length="199" mass="22637">MEPDLTLLRAQDHGAFTQLVQQYHPQLLVVARAIVRNAQAEEAVQEAWVSIFRALPKFEGRSTLKTWMYTIVSNAAKGKLRKEGREITVEDVGGVVGDYLSEDRFQSDGHWASGPSSWHMESPDRILEEQQLKQCIEKNLALLPESQRAVFLLRDVEQEPLEVICNMLELSNSNVRVLLHRARVSLLSVIDHYQETGKC</sequence>
<reference evidence="8" key="1">
    <citation type="journal article" date="2019" name="Int. J. Syst. Evol. Microbiol.">
        <title>The Global Catalogue of Microorganisms (GCM) 10K type strain sequencing project: providing services to taxonomists for standard genome sequencing and annotation.</title>
        <authorList>
            <consortium name="The Broad Institute Genomics Platform"/>
            <consortium name="The Broad Institute Genome Sequencing Center for Infectious Disease"/>
            <person name="Wu L."/>
            <person name="Ma J."/>
        </authorList>
    </citation>
    <scope>NUCLEOTIDE SEQUENCE [LARGE SCALE GENOMIC DNA]</scope>
    <source>
        <strain evidence="8">CECT 8570</strain>
    </source>
</reference>
<evidence type="ECO:0000313" key="8">
    <source>
        <dbReference type="Proteomes" id="UP001595840"/>
    </source>
</evidence>
<dbReference type="InterPro" id="IPR007627">
    <property type="entry name" value="RNA_pol_sigma70_r2"/>
</dbReference>
<evidence type="ECO:0000256" key="1">
    <source>
        <dbReference type="ARBA" id="ARBA00010641"/>
    </source>
</evidence>
<evidence type="ECO:0000259" key="5">
    <source>
        <dbReference type="Pfam" id="PF04542"/>
    </source>
</evidence>
<accession>A0ABV8V4S1</accession>
<proteinExistence type="inferred from homology"/>
<dbReference type="InterPro" id="IPR013325">
    <property type="entry name" value="RNA_pol_sigma_r2"/>
</dbReference>
<dbReference type="SUPFAM" id="SSF88946">
    <property type="entry name" value="Sigma2 domain of RNA polymerase sigma factors"/>
    <property type="match status" value="1"/>
</dbReference>
<name>A0ABV8V4S1_9GAMM</name>
<evidence type="ECO:0000259" key="6">
    <source>
        <dbReference type="Pfam" id="PF08281"/>
    </source>
</evidence>